<evidence type="ECO:0000259" key="12">
    <source>
        <dbReference type="Pfam" id="PF00107"/>
    </source>
</evidence>
<dbReference type="SUPFAM" id="SSF51735">
    <property type="entry name" value="NAD(P)-binding Rossmann-fold domains"/>
    <property type="match status" value="1"/>
</dbReference>
<dbReference type="FunFam" id="3.40.50.720:FF:000068">
    <property type="entry name" value="Sorbitol dehydrogenase"/>
    <property type="match status" value="1"/>
</dbReference>
<evidence type="ECO:0000256" key="4">
    <source>
        <dbReference type="ARBA" id="ARBA00022833"/>
    </source>
</evidence>
<keyword evidence="6" id="KW-0560">Oxidoreductase</keyword>
<comment type="caution">
    <text evidence="13">The sequence shown here is derived from an EMBL/GenBank/DDBJ whole genome shotgun (WGS) entry which is preliminary data.</text>
</comment>
<protein>
    <recommendedName>
        <fullName evidence="10">L-arabinitol 4-dehydrogenase</fullName>
        <ecNumber evidence="9">1.1.1.12</ecNumber>
    </recommendedName>
</protein>
<dbReference type="PANTHER" id="PTHR43161">
    <property type="entry name" value="SORBITOL DEHYDROGENASE"/>
    <property type="match status" value="1"/>
</dbReference>
<keyword evidence="4" id="KW-0862">Zinc</keyword>
<reference evidence="13" key="1">
    <citation type="submission" date="2023-01" db="EMBL/GenBank/DDBJ databases">
        <title>The growth and conidiation of Purpureocillium lavendulum are regulated by nitrogen source and histone H3K14 acetylation.</title>
        <authorList>
            <person name="Tang P."/>
            <person name="Han J."/>
            <person name="Zhang C."/>
            <person name="Tang P."/>
            <person name="Qi F."/>
            <person name="Zhang K."/>
            <person name="Liang L."/>
        </authorList>
    </citation>
    <scope>NUCLEOTIDE SEQUENCE</scope>
    <source>
        <strain evidence="13">YMF1.00683</strain>
    </source>
</reference>
<dbReference type="GO" id="GO:0003939">
    <property type="term" value="F:L-iditol 2-dehydrogenase (NAD+) activity"/>
    <property type="evidence" value="ECO:0007669"/>
    <property type="project" value="TreeGrafter"/>
</dbReference>
<dbReference type="GO" id="GO:0050019">
    <property type="term" value="F:L-arabinitol 4-dehydrogenase activity"/>
    <property type="evidence" value="ECO:0007669"/>
    <property type="project" value="UniProtKB-EC"/>
</dbReference>
<dbReference type="InterPro" id="IPR036291">
    <property type="entry name" value="NAD(P)-bd_dom_sf"/>
</dbReference>
<comment type="cofactor">
    <cofactor evidence="1">
        <name>Zn(2+)</name>
        <dbReference type="ChEBI" id="CHEBI:29105"/>
    </cofactor>
</comment>
<evidence type="ECO:0000256" key="1">
    <source>
        <dbReference type="ARBA" id="ARBA00001947"/>
    </source>
</evidence>
<dbReference type="GO" id="GO:0046872">
    <property type="term" value="F:metal ion binding"/>
    <property type="evidence" value="ECO:0007669"/>
    <property type="project" value="UniProtKB-KW"/>
</dbReference>
<sequence length="241" mass="26088">MQFASDPPTDGMLCRYFKTQEDFLYRIPDHMSLQEGVLLEPLSVAVHSVRLSGLRPGQSVLIQGSGTIGLLTAATAAAFGASNIFISDINESRLEFAKTFVQCTTFQPIAEATPADEAARFRTDVNIKDGVDVVLECTGVESSTQSGLHIIAAGGTFVQVGMGKPYQSLPLMVMSEKEITFKSAFRYGAGDYQTALELLKSRRVSVKPLIGATVPFEKAEEAWAMTQRGEGIKNLIKGLDD</sequence>
<comment type="similarity">
    <text evidence="2">Belongs to the zinc-containing alcohol dehydrogenase family.</text>
</comment>
<evidence type="ECO:0000256" key="9">
    <source>
        <dbReference type="ARBA" id="ARBA00038954"/>
    </source>
</evidence>
<evidence type="ECO:0000256" key="2">
    <source>
        <dbReference type="ARBA" id="ARBA00008072"/>
    </source>
</evidence>
<dbReference type="GO" id="GO:0019568">
    <property type="term" value="P:arabinose catabolic process"/>
    <property type="evidence" value="ECO:0007669"/>
    <property type="project" value="UniProtKB-KW"/>
</dbReference>
<organism evidence="13 14">
    <name type="scientific">Purpureocillium lavendulum</name>
    <dbReference type="NCBI Taxonomy" id="1247861"/>
    <lineage>
        <taxon>Eukaryota</taxon>
        <taxon>Fungi</taxon>
        <taxon>Dikarya</taxon>
        <taxon>Ascomycota</taxon>
        <taxon>Pezizomycotina</taxon>
        <taxon>Sordariomycetes</taxon>
        <taxon>Hypocreomycetidae</taxon>
        <taxon>Hypocreales</taxon>
        <taxon>Ophiocordycipitaceae</taxon>
        <taxon>Purpureocillium</taxon>
    </lineage>
</organism>
<accession>A0AB34FQA5</accession>
<evidence type="ECO:0000256" key="3">
    <source>
        <dbReference type="ARBA" id="ARBA00022723"/>
    </source>
</evidence>
<dbReference type="EMBL" id="JAQHRD010000004">
    <property type="protein sequence ID" value="KAJ6441355.1"/>
    <property type="molecule type" value="Genomic_DNA"/>
</dbReference>
<keyword evidence="5" id="KW-0054">Arabinose catabolism</keyword>
<dbReference type="Gene3D" id="3.90.180.10">
    <property type="entry name" value="Medium-chain alcohol dehydrogenases, catalytic domain"/>
    <property type="match status" value="1"/>
</dbReference>
<evidence type="ECO:0000256" key="10">
    <source>
        <dbReference type="ARBA" id="ARBA00039783"/>
    </source>
</evidence>
<evidence type="ECO:0000256" key="11">
    <source>
        <dbReference type="ARBA" id="ARBA00049317"/>
    </source>
</evidence>
<dbReference type="AlphaFoldDB" id="A0AB34FQA5"/>
<comment type="catalytic activity">
    <reaction evidence="11">
        <text>L-arabinitol + NAD(+) = L-xylulose + NADH + H(+)</text>
        <dbReference type="Rhea" id="RHEA:16381"/>
        <dbReference type="ChEBI" id="CHEBI:15378"/>
        <dbReference type="ChEBI" id="CHEBI:17399"/>
        <dbReference type="ChEBI" id="CHEBI:18403"/>
        <dbReference type="ChEBI" id="CHEBI:57540"/>
        <dbReference type="ChEBI" id="CHEBI:57945"/>
        <dbReference type="EC" id="1.1.1.12"/>
    </reaction>
</comment>
<keyword evidence="14" id="KW-1185">Reference proteome</keyword>
<feature type="domain" description="Alcohol dehydrogenase-like C-terminal" evidence="12">
    <location>
        <begin position="68"/>
        <end position="200"/>
    </location>
</feature>
<evidence type="ECO:0000256" key="7">
    <source>
        <dbReference type="ARBA" id="ARBA00023027"/>
    </source>
</evidence>
<comment type="pathway">
    <text evidence="8">Carbohydrate degradation; L-arabinose degradation via L-arabinitol; D-xylulose 5-phosphate from L-arabinose (fungal route): step 2/5.</text>
</comment>
<keyword evidence="7" id="KW-0520">NAD</keyword>
<gene>
    <name evidence="13" type="ORF">O9K51_04903</name>
</gene>
<dbReference type="PANTHER" id="PTHR43161:SF9">
    <property type="entry name" value="SORBITOL DEHYDROGENASE"/>
    <property type="match status" value="1"/>
</dbReference>
<dbReference type="Pfam" id="PF00107">
    <property type="entry name" value="ADH_zinc_N"/>
    <property type="match status" value="1"/>
</dbReference>
<evidence type="ECO:0000256" key="6">
    <source>
        <dbReference type="ARBA" id="ARBA00023002"/>
    </source>
</evidence>
<keyword evidence="3" id="KW-0479">Metal-binding</keyword>
<evidence type="ECO:0000313" key="14">
    <source>
        <dbReference type="Proteomes" id="UP001163105"/>
    </source>
</evidence>
<dbReference type="Proteomes" id="UP001163105">
    <property type="component" value="Unassembled WGS sequence"/>
</dbReference>
<dbReference type="EC" id="1.1.1.12" evidence="9"/>
<keyword evidence="5" id="KW-0119">Carbohydrate metabolism</keyword>
<dbReference type="Gene3D" id="3.40.50.720">
    <property type="entry name" value="NAD(P)-binding Rossmann-like Domain"/>
    <property type="match status" value="1"/>
</dbReference>
<evidence type="ECO:0000313" key="13">
    <source>
        <dbReference type="EMBL" id="KAJ6441355.1"/>
    </source>
</evidence>
<proteinExistence type="inferred from homology"/>
<evidence type="ECO:0000256" key="8">
    <source>
        <dbReference type="ARBA" id="ARBA00037881"/>
    </source>
</evidence>
<evidence type="ECO:0000256" key="5">
    <source>
        <dbReference type="ARBA" id="ARBA00022935"/>
    </source>
</evidence>
<dbReference type="GO" id="GO:0006062">
    <property type="term" value="P:sorbitol catabolic process"/>
    <property type="evidence" value="ECO:0007669"/>
    <property type="project" value="TreeGrafter"/>
</dbReference>
<name>A0AB34FQA5_9HYPO</name>
<dbReference type="InterPro" id="IPR013149">
    <property type="entry name" value="ADH-like_C"/>
</dbReference>